<keyword evidence="2" id="KW-0805">Transcription regulation</keyword>
<keyword evidence="4" id="KW-0804">Transcription</keyword>
<evidence type="ECO:0000256" key="1">
    <source>
        <dbReference type="ARBA" id="ARBA00022491"/>
    </source>
</evidence>
<dbReference type="GO" id="GO:0045892">
    <property type="term" value="P:negative regulation of DNA-templated transcription"/>
    <property type="evidence" value="ECO:0007669"/>
    <property type="project" value="InterPro"/>
</dbReference>
<evidence type="ECO:0000313" key="7">
    <source>
        <dbReference type="EMBL" id="NYE73871.1"/>
    </source>
</evidence>
<reference evidence="7 8" key="1">
    <citation type="submission" date="2020-07" db="EMBL/GenBank/DDBJ databases">
        <title>Sequencing the genomes of 1000 actinobacteria strains.</title>
        <authorList>
            <person name="Klenk H.-P."/>
        </authorList>
    </citation>
    <scope>NUCLEOTIDE SEQUENCE [LARGE SCALE GENOMIC DNA]</scope>
    <source>
        <strain evidence="7 8">DSM 22083</strain>
    </source>
</reference>
<dbReference type="InterPro" id="IPR050109">
    <property type="entry name" value="HTH-type_TetR-like_transc_reg"/>
</dbReference>
<dbReference type="PANTHER" id="PTHR30055:SF151">
    <property type="entry name" value="TRANSCRIPTIONAL REGULATORY PROTEIN"/>
    <property type="match status" value="1"/>
</dbReference>
<comment type="caution">
    <text evidence="7">The sequence shown here is derived from an EMBL/GenBank/DDBJ whole genome shotgun (WGS) entry which is preliminary data.</text>
</comment>
<feature type="domain" description="HTH tetR-type" evidence="6">
    <location>
        <begin position="13"/>
        <end position="73"/>
    </location>
</feature>
<gene>
    <name evidence="7" type="ORF">BKA15_005200</name>
</gene>
<dbReference type="AlphaFoldDB" id="A0A7Y9IBI1"/>
<protein>
    <submittedName>
        <fullName evidence="7">AcrR family transcriptional regulator</fullName>
    </submittedName>
</protein>
<evidence type="ECO:0000259" key="6">
    <source>
        <dbReference type="PROSITE" id="PS50977"/>
    </source>
</evidence>
<dbReference type="Pfam" id="PF00440">
    <property type="entry name" value="TetR_N"/>
    <property type="match status" value="1"/>
</dbReference>
<keyword evidence="3 5" id="KW-0238">DNA-binding</keyword>
<dbReference type="Pfam" id="PF02909">
    <property type="entry name" value="TetR_C_1"/>
    <property type="match status" value="1"/>
</dbReference>
<keyword evidence="8" id="KW-1185">Reference proteome</keyword>
<keyword evidence="1" id="KW-0678">Repressor</keyword>
<dbReference type="SUPFAM" id="SSF46689">
    <property type="entry name" value="Homeodomain-like"/>
    <property type="match status" value="1"/>
</dbReference>
<accession>A0A7Y9IBI1</accession>
<dbReference type="InterPro" id="IPR009057">
    <property type="entry name" value="Homeodomain-like_sf"/>
</dbReference>
<proteinExistence type="predicted"/>
<dbReference type="EMBL" id="JACCBU010000001">
    <property type="protein sequence ID" value="NYE73871.1"/>
    <property type="molecule type" value="Genomic_DNA"/>
</dbReference>
<dbReference type="PROSITE" id="PS50977">
    <property type="entry name" value="HTH_TETR_2"/>
    <property type="match status" value="1"/>
</dbReference>
<evidence type="ECO:0000256" key="5">
    <source>
        <dbReference type="PROSITE-ProRule" id="PRU00335"/>
    </source>
</evidence>
<dbReference type="PRINTS" id="PR00400">
    <property type="entry name" value="TETREPRESSOR"/>
</dbReference>
<dbReference type="PANTHER" id="PTHR30055">
    <property type="entry name" value="HTH-TYPE TRANSCRIPTIONAL REGULATOR RUTR"/>
    <property type="match status" value="1"/>
</dbReference>
<sequence length="215" mass="22667">MIRSRPSGTVRGTLSPDSIAAGALELGDRDGPEAMAVRRIAAHLGCDPMALYRHFANRVALLDAVADLALADLVLPDDQAPWEARLRSLLTDVRRVALAHPGIAPHIASRPPLGPHGRRIGAVLLGALRSAGLDDHETVAASQVLIAYLSSSIAMAVATQGRRDDRWAEAAQAIRDASEGRLPTERLPAVGSADQFSFGLDLLVAGLRSRTSAPS</sequence>
<evidence type="ECO:0000313" key="8">
    <source>
        <dbReference type="Proteomes" id="UP000569914"/>
    </source>
</evidence>
<evidence type="ECO:0000256" key="3">
    <source>
        <dbReference type="ARBA" id="ARBA00023125"/>
    </source>
</evidence>
<dbReference type="Proteomes" id="UP000569914">
    <property type="component" value="Unassembled WGS sequence"/>
</dbReference>
<dbReference type="GO" id="GO:0003700">
    <property type="term" value="F:DNA-binding transcription factor activity"/>
    <property type="evidence" value="ECO:0007669"/>
    <property type="project" value="TreeGrafter"/>
</dbReference>
<dbReference type="GO" id="GO:0000976">
    <property type="term" value="F:transcription cis-regulatory region binding"/>
    <property type="evidence" value="ECO:0007669"/>
    <property type="project" value="TreeGrafter"/>
</dbReference>
<dbReference type="SUPFAM" id="SSF48498">
    <property type="entry name" value="Tetracyclin repressor-like, C-terminal domain"/>
    <property type="match status" value="1"/>
</dbReference>
<organism evidence="7 8">
    <name type="scientific">Microlunatus parietis</name>
    <dbReference type="NCBI Taxonomy" id="682979"/>
    <lineage>
        <taxon>Bacteria</taxon>
        <taxon>Bacillati</taxon>
        <taxon>Actinomycetota</taxon>
        <taxon>Actinomycetes</taxon>
        <taxon>Propionibacteriales</taxon>
        <taxon>Propionibacteriaceae</taxon>
        <taxon>Microlunatus</taxon>
    </lineage>
</organism>
<dbReference type="InterPro" id="IPR003012">
    <property type="entry name" value="Tet_transcr_reg_TetR"/>
</dbReference>
<evidence type="ECO:0000256" key="4">
    <source>
        <dbReference type="ARBA" id="ARBA00023163"/>
    </source>
</evidence>
<evidence type="ECO:0000256" key="2">
    <source>
        <dbReference type="ARBA" id="ARBA00023015"/>
    </source>
</evidence>
<dbReference type="InterPro" id="IPR036271">
    <property type="entry name" value="Tet_transcr_reg_TetR-rel_C_sf"/>
</dbReference>
<dbReference type="GO" id="GO:0046677">
    <property type="term" value="P:response to antibiotic"/>
    <property type="evidence" value="ECO:0007669"/>
    <property type="project" value="InterPro"/>
</dbReference>
<name>A0A7Y9IBI1_9ACTN</name>
<dbReference type="InterPro" id="IPR004111">
    <property type="entry name" value="Repressor_TetR_C"/>
</dbReference>
<feature type="DNA-binding region" description="H-T-H motif" evidence="5">
    <location>
        <begin position="36"/>
        <end position="55"/>
    </location>
</feature>
<dbReference type="RefSeq" id="WP_179755694.1">
    <property type="nucleotide sequence ID" value="NZ_JACCBU010000001.1"/>
</dbReference>
<dbReference type="InterPro" id="IPR001647">
    <property type="entry name" value="HTH_TetR"/>
</dbReference>
<dbReference type="Gene3D" id="1.10.357.10">
    <property type="entry name" value="Tetracycline Repressor, domain 2"/>
    <property type="match status" value="1"/>
</dbReference>